<dbReference type="PROSITE" id="PS51257">
    <property type="entry name" value="PROKAR_LIPOPROTEIN"/>
    <property type="match status" value="1"/>
</dbReference>
<dbReference type="Proteomes" id="UP000502260">
    <property type="component" value="Chromosome"/>
</dbReference>
<evidence type="ECO:0000313" key="3">
    <source>
        <dbReference type="Proteomes" id="UP000502260"/>
    </source>
</evidence>
<dbReference type="Gene3D" id="1.10.1130.10">
    <property type="entry name" value="Flavocytochrome C3, Chain A"/>
    <property type="match status" value="1"/>
</dbReference>
<reference evidence="3" key="1">
    <citation type="submission" date="2020-03" db="EMBL/GenBank/DDBJ databases">
        <title>Complete genome sequence of sulfur-oxidizing bacterium skT11.</title>
        <authorList>
            <person name="Kanda M."/>
            <person name="Kojima H."/>
            <person name="Fukui M."/>
        </authorList>
    </citation>
    <scope>NUCLEOTIDE SEQUENCE [LARGE SCALE GENOMIC DNA]</scope>
    <source>
        <strain evidence="3">skT11</strain>
    </source>
</reference>
<dbReference type="AlphaFoldDB" id="A0A6F8VE56"/>
<dbReference type="RefSeq" id="WP_173064885.1">
    <property type="nucleotide sequence ID" value="NZ_AP022853.1"/>
</dbReference>
<keyword evidence="3" id="KW-1185">Reference proteome</keyword>
<dbReference type="EMBL" id="AP022853">
    <property type="protein sequence ID" value="BCB27377.1"/>
    <property type="molecule type" value="Genomic_DNA"/>
</dbReference>
<dbReference type="InterPro" id="IPR023155">
    <property type="entry name" value="Cyt_c-552/4"/>
</dbReference>
<sequence length="429" mass="47605">MQFRVLWIVAGLWLITLSGCNSGPQSATHTATPASQASEIDDFLSKHWQRPLAAQGSPPVGHSQLESALDPASCGTCHTQQYNDWKTALHSRAMSPGLFGQVQEMGADATDDHQACLRCHAPLAEQEEHLRQALARGTLPIPPRQDGVSYTHGLTCAGCHVRNHQVFGPLRKDGSAPSLSQKLPHNGWQATDAFQDSRFCAACHQFEADGPALNGKLLENTYEEWRASRYAREGRSCQSCHMPERRHLWRGIHDPEMVKSGLKIEASRPIVANGHVSATLQIINHGVGHAFPTYVTPRVMVEIGQESRSGKMIGQTVERHLIARDVSLNLQAEKSDTRIMPDETRRYGYAKVLHPEAVVLTVRIMVEPDAFYADFYRATLDDPEFRVGRKAISEALRLAEQAPYAVFHSRQAIPGTAEVSQINYKENKQ</sequence>
<proteinExistence type="predicted"/>
<feature type="domain" description="Cytochrome c-552/4" evidence="1">
    <location>
        <begin position="74"/>
        <end position="129"/>
    </location>
</feature>
<accession>A0A6F8VE56</accession>
<dbReference type="InterPro" id="IPR036280">
    <property type="entry name" value="Multihaem_cyt_sf"/>
</dbReference>
<dbReference type="KEGG" id="slac:SKTS_22630"/>
<dbReference type="SUPFAM" id="SSF48695">
    <property type="entry name" value="Multiheme cytochromes"/>
    <property type="match status" value="1"/>
</dbReference>
<evidence type="ECO:0000313" key="2">
    <source>
        <dbReference type="EMBL" id="BCB27377.1"/>
    </source>
</evidence>
<protein>
    <recommendedName>
        <fullName evidence="1">Cytochrome c-552/4 domain-containing protein</fullName>
    </recommendedName>
</protein>
<name>A0A6F8VE56_9PROT</name>
<gene>
    <name evidence="2" type="ORF">SKTS_22630</name>
</gene>
<organism evidence="2 3">
    <name type="scientific">Sulfurimicrobium lacus</name>
    <dbReference type="NCBI Taxonomy" id="2715678"/>
    <lineage>
        <taxon>Bacteria</taxon>
        <taxon>Pseudomonadati</taxon>
        <taxon>Pseudomonadota</taxon>
        <taxon>Betaproteobacteria</taxon>
        <taxon>Nitrosomonadales</taxon>
        <taxon>Sulfuricellaceae</taxon>
        <taxon>Sulfurimicrobium</taxon>
    </lineage>
</organism>
<evidence type="ECO:0000259" key="1">
    <source>
        <dbReference type="Pfam" id="PF13435"/>
    </source>
</evidence>
<dbReference type="Pfam" id="PF13435">
    <property type="entry name" value="Cytochrome_C554"/>
    <property type="match status" value="1"/>
</dbReference>